<comment type="caution">
    <text evidence="1">The sequence shown here is derived from an EMBL/GenBank/DDBJ whole genome shotgun (WGS) entry which is preliminary data.</text>
</comment>
<proteinExistence type="predicted"/>
<dbReference type="Proteomes" id="UP001228049">
    <property type="component" value="Unassembled WGS sequence"/>
</dbReference>
<evidence type="ECO:0000313" key="2">
    <source>
        <dbReference type="Proteomes" id="UP001228049"/>
    </source>
</evidence>
<dbReference type="AlphaFoldDB" id="A0AAD9BEF7"/>
<dbReference type="EMBL" id="JASDAP010000023">
    <property type="protein sequence ID" value="KAK1882342.1"/>
    <property type="molecule type" value="Genomic_DNA"/>
</dbReference>
<evidence type="ECO:0000313" key="1">
    <source>
        <dbReference type="EMBL" id="KAK1882342.1"/>
    </source>
</evidence>
<name>A0AAD9BEF7_DISEL</name>
<organism evidence="1 2">
    <name type="scientific">Dissostichus eleginoides</name>
    <name type="common">Patagonian toothfish</name>
    <name type="synonym">Dissostichus amissus</name>
    <dbReference type="NCBI Taxonomy" id="100907"/>
    <lineage>
        <taxon>Eukaryota</taxon>
        <taxon>Metazoa</taxon>
        <taxon>Chordata</taxon>
        <taxon>Craniata</taxon>
        <taxon>Vertebrata</taxon>
        <taxon>Euteleostomi</taxon>
        <taxon>Actinopterygii</taxon>
        <taxon>Neopterygii</taxon>
        <taxon>Teleostei</taxon>
        <taxon>Neoteleostei</taxon>
        <taxon>Acanthomorphata</taxon>
        <taxon>Eupercaria</taxon>
        <taxon>Perciformes</taxon>
        <taxon>Notothenioidei</taxon>
        <taxon>Nototheniidae</taxon>
        <taxon>Dissostichus</taxon>
    </lineage>
</organism>
<accession>A0AAD9BEF7</accession>
<gene>
    <name evidence="1" type="ORF">KUDE01_023125</name>
</gene>
<protein>
    <submittedName>
        <fullName evidence="1">SET and MYND domain containing protein 4</fullName>
    </submittedName>
</protein>
<keyword evidence="2" id="KW-1185">Reference proteome</keyword>
<reference evidence="1" key="1">
    <citation type="submission" date="2023-04" db="EMBL/GenBank/DDBJ databases">
        <title>Chromosome-level genome of Chaenocephalus aceratus.</title>
        <authorList>
            <person name="Park H."/>
        </authorList>
    </citation>
    <scope>NUCLEOTIDE SEQUENCE</scope>
    <source>
        <strain evidence="1">DE</strain>
        <tissue evidence="1">Muscle</tissue>
    </source>
</reference>
<sequence length="100" mass="11530">MMDLPCIQWQDYVAQKWTVLDPELKEKFTTLLEIDDVFKCSLTLTTQEDLDFVQSISAAYSVQKEAQQAAKCRERETPASRSETSLQLLCTIHRAYVLIL</sequence>